<dbReference type="RefSeq" id="XP_001747255.1">
    <property type="nucleotide sequence ID" value="XM_001747203.1"/>
</dbReference>
<dbReference type="Gene3D" id="2.30.42.10">
    <property type="match status" value="1"/>
</dbReference>
<dbReference type="InParanoid" id="A9V3F6"/>
<accession>A9V3F6</accession>
<organism evidence="4 5">
    <name type="scientific">Monosiga brevicollis</name>
    <name type="common">Choanoflagellate</name>
    <dbReference type="NCBI Taxonomy" id="81824"/>
    <lineage>
        <taxon>Eukaryota</taxon>
        <taxon>Choanoflagellata</taxon>
        <taxon>Craspedida</taxon>
        <taxon>Salpingoecidae</taxon>
        <taxon>Monosiga</taxon>
    </lineage>
</organism>
<dbReference type="GO" id="GO:0005737">
    <property type="term" value="C:cytoplasm"/>
    <property type="evidence" value="ECO:0007669"/>
    <property type="project" value="UniProtKB-SubCell"/>
</dbReference>
<dbReference type="Pfam" id="PF00595">
    <property type="entry name" value="PDZ"/>
    <property type="match status" value="1"/>
</dbReference>
<evidence type="ECO:0000313" key="5">
    <source>
        <dbReference type="Proteomes" id="UP000001357"/>
    </source>
</evidence>
<protein>
    <recommendedName>
        <fullName evidence="3">PDZ domain-containing protein</fullName>
    </recommendedName>
</protein>
<dbReference type="InterPro" id="IPR036034">
    <property type="entry name" value="PDZ_sf"/>
</dbReference>
<dbReference type="PANTHER" id="PTHR15963">
    <property type="entry name" value="GENERAL RECEPTOR FOR PHOSPHOINOSITIDES 1-ASSOCIATED SCAFFOLD PROTEIN-RELATED"/>
    <property type="match status" value="1"/>
</dbReference>
<evidence type="ECO:0000256" key="2">
    <source>
        <dbReference type="ARBA" id="ARBA00022490"/>
    </source>
</evidence>
<keyword evidence="2" id="KW-0963">Cytoplasm</keyword>
<comment type="subcellular location">
    <subcellularLocation>
        <location evidence="1">Cytoplasm</location>
    </subcellularLocation>
</comment>
<dbReference type="Proteomes" id="UP000001357">
    <property type="component" value="Unassembled WGS sequence"/>
</dbReference>
<dbReference type="EMBL" id="CH991556">
    <property type="protein sequence ID" value="EDQ88179.1"/>
    <property type="molecule type" value="Genomic_DNA"/>
</dbReference>
<feature type="domain" description="PDZ" evidence="3">
    <location>
        <begin position="5"/>
        <end position="71"/>
    </location>
</feature>
<keyword evidence="5" id="KW-1185">Reference proteome</keyword>
<dbReference type="SMART" id="SM00228">
    <property type="entry name" value="PDZ"/>
    <property type="match status" value="1"/>
</dbReference>
<evidence type="ECO:0000313" key="4">
    <source>
        <dbReference type="EMBL" id="EDQ88179.1"/>
    </source>
</evidence>
<dbReference type="KEGG" id="mbr:MONBRDRAFT_37713"/>
<proteinExistence type="predicted"/>
<dbReference type="PANTHER" id="PTHR15963:SF5">
    <property type="entry name" value="SHORT SPINDLE 6, ISOFORM A"/>
    <property type="match status" value="1"/>
</dbReference>
<name>A9V3F6_MONBE</name>
<dbReference type="PROSITE" id="PS50106">
    <property type="entry name" value="PDZ"/>
    <property type="match status" value="1"/>
</dbReference>
<reference evidence="4 5" key="1">
    <citation type="journal article" date="2008" name="Nature">
        <title>The genome of the choanoflagellate Monosiga brevicollis and the origin of metazoans.</title>
        <authorList>
            <consortium name="JGI Sequencing"/>
            <person name="King N."/>
            <person name="Westbrook M.J."/>
            <person name="Young S.L."/>
            <person name="Kuo A."/>
            <person name="Abedin M."/>
            <person name="Chapman J."/>
            <person name="Fairclough S."/>
            <person name="Hellsten U."/>
            <person name="Isogai Y."/>
            <person name="Letunic I."/>
            <person name="Marr M."/>
            <person name="Pincus D."/>
            <person name="Putnam N."/>
            <person name="Rokas A."/>
            <person name="Wright K.J."/>
            <person name="Zuzow R."/>
            <person name="Dirks W."/>
            <person name="Good M."/>
            <person name="Goodstein D."/>
            <person name="Lemons D."/>
            <person name="Li W."/>
            <person name="Lyons J.B."/>
            <person name="Morris A."/>
            <person name="Nichols S."/>
            <person name="Richter D.J."/>
            <person name="Salamov A."/>
            <person name="Bork P."/>
            <person name="Lim W.A."/>
            <person name="Manning G."/>
            <person name="Miller W.T."/>
            <person name="McGinnis W."/>
            <person name="Shapiro H."/>
            <person name="Tjian R."/>
            <person name="Grigoriev I.V."/>
            <person name="Rokhsar D."/>
        </authorList>
    </citation>
    <scope>NUCLEOTIDE SEQUENCE [LARGE SCALE GENOMIC DNA]</scope>
    <source>
        <strain evidence="5">MX1 / ATCC 50154</strain>
    </source>
</reference>
<evidence type="ECO:0000256" key="1">
    <source>
        <dbReference type="ARBA" id="ARBA00004496"/>
    </source>
</evidence>
<dbReference type="InterPro" id="IPR001478">
    <property type="entry name" value="PDZ"/>
</dbReference>
<gene>
    <name evidence="4" type="ORF">MONBRDRAFT_37713</name>
</gene>
<evidence type="ECO:0000259" key="3">
    <source>
        <dbReference type="PROSITE" id="PS50106"/>
    </source>
</evidence>
<sequence>MDMRQVIVRPPKREGYQFELMGSHPVVLHVDPSGHAHNSGLRSGDVIIQINGSDMSEAPHQAVVSFIRNNGHGPMMFTVMQLVPDEIREWRRRVARAYAYANATRPRSAQRTTLHLQPASSTGRINGGRLLTAQIMDEVGELEWSGESKEITDTGAAPTMPRAPALRPIKSNRLASAMMVRINEEEAQEEARQAAQDETQEEARGGIEGVLWMGQGSAAELEACSHMERIARAVTELDEALAEPTTLAPETAAQRRSAAEQSVASATCARHLKLGGCPADLVVVDERFELILVVDNQDPVFVAKGQLPANEAMPAMAVWLWLLYRHTHEAWVVTLRAESPEADLLVLPSTNPGRPPAGAVGWLAWSADHDGFEVQSGVRLMVA</sequence>
<dbReference type="AlphaFoldDB" id="A9V3F6"/>
<dbReference type="InterPro" id="IPR052122">
    <property type="entry name" value="Intracell_Traff_Signaling_Reg"/>
</dbReference>
<dbReference type="SUPFAM" id="SSF50156">
    <property type="entry name" value="PDZ domain-like"/>
    <property type="match status" value="1"/>
</dbReference>
<dbReference type="GeneID" id="5892309"/>